<dbReference type="OrthoDB" id="7743618at2"/>
<reference evidence="6 7" key="1">
    <citation type="submission" date="2019-12" db="EMBL/GenBank/DDBJ databases">
        <title>Roseobacter cerasinus sp. nov., isolated from seawater around aquaculture.</title>
        <authorList>
            <person name="Muramatsu S."/>
            <person name="Takabe Y."/>
            <person name="Mori K."/>
            <person name="Takaichi S."/>
            <person name="Hanada S."/>
        </authorList>
    </citation>
    <scope>NUCLEOTIDE SEQUENCE [LARGE SCALE GENOMIC DNA]</scope>
    <source>
        <strain evidence="6 7">AI77</strain>
    </source>
</reference>
<feature type="transmembrane region" description="Helical" evidence="5">
    <location>
        <begin position="54"/>
        <end position="75"/>
    </location>
</feature>
<dbReference type="RefSeq" id="WP_159974694.1">
    <property type="nucleotide sequence ID" value="NZ_BLIV01000001.1"/>
</dbReference>
<keyword evidence="4 5" id="KW-0472">Membrane</keyword>
<comment type="subcellular location">
    <subcellularLocation>
        <location evidence="1">Membrane</location>
    </subcellularLocation>
</comment>
<evidence type="ECO:0000256" key="2">
    <source>
        <dbReference type="ARBA" id="ARBA00022692"/>
    </source>
</evidence>
<accession>A0A640VL75</accession>
<dbReference type="AlphaFoldDB" id="A0A640VL75"/>
<dbReference type="PANTHER" id="PTHR35371">
    <property type="entry name" value="INNER MEMBRANE PROTEIN"/>
    <property type="match status" value="1"/>
</dbReference>
<proteinExistence type="predicted"/>
<evidence type="ECO:0000256" key="1">
    <source>
        <dbReference type="ARBA" id="ARBA00004370"/>
    </source>
</evidence>
<feature type="transmembrane region" description="Helical" evidence="5">
    <location>
        <begin position="82"/>
        <end position="103"/>
    </location>
</feature>
<evidence type="ECO:0000313" key="6">
    <source>
        <dbReference type="EMBL" id="GFE48839.1"/>
    </source>
</evidence>
<keyword evidence="2 5" id="KW-0812">Transmembrane</keyword>
<dbReference type="InterPro" id="IPR023352">
    <property type="entry name" value="MAPEG-like_dom_sf"/>
</dbReference>
<keyword evidence="7" id="KW-1185">Reference proteome</keyword>
<evidence type="ECO:0000313" key="7">
    <source>
        <dbReference type="Proteomes" id="UP000436522"/>
    </source>
</evidence>
<keyword evidence="3 5" id="KW-1133">Transmembrane helix</keyword>
<dbReference type="EMBL" id="BLIV01000001">
    <property type="protein sequence ID" value="GFE48839.1"/>
    <property type="molecule type" value="Genomic_DNA"/>
</dbReference>
<dbReference type="Pfam" id="PF01124">
    <property type="entry name" value="MAPEG"/>
    <property type="match status" value="1"/>
</dbReference>
<feature type="transmembrane region" description="Helical" evidence="5">
    <location>
        <begin position="109"/>
        <end position="126"/>
    </location>
</feature>
<dbReference type="InterPro" id="IPR001129">
    <property type="entry name" value="Membr-assoc_MAPEG"/>
</dbReference>
<dbReference type="GO" id="GO:0016020">
    <property type="term" value="C:membrane"/>
    <property type="evidence" value="ECO:0007669"/>
    <property type="project" value="UniProtKB-SubCell"/>
</dbReference>
<evidence type="ECO:0000256" key="5">
    <source>
        <dbReference type="SAM" id="Phobius"/>
    </source>
</evidence>
<organism evidence="6 7">
    <name type="scientific">Roseobacter cerasinus</name>
    <dbReference type="NCBI Taxonomy" id="2602289"/>
    <lineage>
        <taxon>Bacteria</taxon>
        <taxon>Pseudomonadati</taxon>
        <taxon>Pseudomonadota</taxon>
        <taxon>Alphaproteobacteria</taxon>
        <taxon>Rhodobacterales</taxon>
        <taxon>Roseobacteraceae</taxon>
        <taxon>Roseobacter</taxon>
    </lineage>
</organism>
<name>A0A640VL75_9RHOB</name>
<dbReference type="SUPFAM" id="SSF161084">
    <property type="entry name" value="MAPEG domain-like"/>
    <property type="match status" value="1"/>
</dbReference>
<evidence type="ECO:0000256" key="3">
    <source>
        <dbReference type="ARBA" id="ARBA00022989"/>
    </source>
</evidence>
<dbReference type="PANTHER" id="PTHR35371:SF1">
    <property type="entry name" value="BLR7753 PROTEIN"/>
    <property type="match status" value="1"/>
</dbReference>
<dbReference type="Gene3D" id="1.20.120.550">
    <property type="entry name" value="Membrane associated eicosanoid/glutathione metabolism-like domain"/>
    <property type="match status" value="1"/>
</dbReference>
<dbReference type="Proteomes" id="UP000436522">
    <property type="component" value="Unassembled WGS sequence"/>
</dbReference>
<feature type="transmembrane region" description="Helical" evidence="5">
    <location>
        <begin position="7"/>
        <end position="34"/>
    </location>
</feature>
<sequence>MTEITILALYGLLVILTLILQATGGLTQLGMGYLLGSRDEGRTVSGIAGRLERALNNSVTAMVLFAPAVLLIVVTESRSNETLLAAQAFLIARLIYLPSYAFGIVGLRSLAWTVGIVATVALYLLAL</sequence>
<evidence type="ECO:0000256" key="4">
    <source>
        <dbReference type="ARBA" id="ARBA00023136"/>
    </source>
</evidence>
<comment type="caution">
    <text evidence="6">The sequence shown here is derived from an EMBL/GenBank/DDBJ whole genome shotgun (WGS) entry which is preliminary data.</text>
</comment>
<gene>
    <name evidence="6" type="ORF">So717_05920</name>
</gene>
<protein>
    <submittedName>
        <fullName evidence="6">Membrane protein</fullName>
    </submittedName>
</protein>